<dbReference type="EMBL" id="CM043797">
    <property type="protein sequence ID" value="KAI4815458.1"/>
    <property type="molecule type" value="Genomic_DNA"/>
</dbReference>
<evidence type="ECO:0000313" key="2">
    <source>
        <dbReference type="Proteomes" id="UP001057452"/>
    </source>
</evidence>
<organism evidence="1 2">
    <name type="scientific">Chaenocephalus aceratus</name>
    <name type="common">Blackfin icefish</name>
    <name type="synonym">Chaenichthys aceratus</name>
    <dbReference type="NCBI Taxonomy" id="36190"/>
    <lineage>
        <taxon>Eukaryota</taxon>
        <taxon>Metazoa</taxon>
        <taxon>Chordata</taxon>
        <taxon>Craniata</taxon>
        <taxon>Vertebrata</taxon>
        <taxon>Euteleostomi</taxon>
        <taxon>Actinopterygii</taxon>
        <taxon>Neopterygii</taxon>
        <taxon>Teleostei</taxon>
        <taxon>Neoteleostei</taxon>
        <taxon>Acanthomorphata</taxon>
        <taxon>Eupercaria</taxon>
        <taxon>Perciformes</taxon>
        <taxon>Notothenioidei</taxon>
        <taxon>Channichthyidae</taxon>
        <taxon>Chaenocephalus</taxon>
    </lineage>
</organism>
<reference evidence="1" key="1">
    <citation type="submission" date="2022-05" db="EMBL/GenBank/DDBJ databases">
        <title>Chromosome-level genome of Chaenocephalus aceratus.</title>
        <authorList>
            <person name="Park H."/>
        </authorList>
    </citation>
    <scope>NUCLEOTIDE SEQUENCE</scope>
    <source>
        <strain evidence="1">KU_202001</strain>
    </source>
</reference>
<accession>A0ACB9WP11</accession>
<dbReference type="Proteomes" id="UP001057452">
    <property type="component" value="Chromosome 13"/>
</dbReference>
<keyword evidence="2" id="KW-1185">Reference proteome</keyword>
<proteinExistence type="predicted"/>
<evidence type="ECO:0000313" key="1">
    <source>
        <dbReference type="EMBL" id="KAI4815458.1"/>
    </source>
</evidence>
<protein>
    <submittedName>
        <fullName evidence="1">Uncharacterized protein</fullName>
    </submittedName>
</protein>
<comment type="caution">
    <text evidence="1">The sequence shown here is derived from an EMBL/GenBank/DDBJ whole genome shotgun (WGS) entry which is preliminary data.</text>
</comment>
<sequence>MAFQKSLSVVAAPPSIHLDTQGLHCTLMGRDGKPIEGIWVRGGKQRIGAGNHTDRQSALMKRLPSLSLLSDPACPPASPSSPTALYCNALAADQPDTCHTSSHSPQALL</sequence>
<name>A0ACB9WP11_CHAAC</name>
<gene>
    <name evidence="1" type="ORF">KUCAC02_005602</name>
</gene>